<evidence type="ECO:0000313" key="2">
    <source>
        <dbReference type="EMBL" id="PPB49958.1"/>
    </source>
</evidence>
<keyword evidence="3" id="KW-1185">Reference proteome</keyword>
<reference evidence="2 3" key="1">
    <citation type="journal article" date="2014" name="Int. J. Syst. Evol. Microbiol.">
        <title>Arthrobacter pityocampae sp. nov., isolated from Thaumetopoea pityocampa (Lep., Thaumetopoeidae).</title>
        <authorList>
            <person name="Ince I.A."/>
            <person name="Demirbag Z."/>
            <person name="Kati H."/>
        </authorList>
    </citation>
    <scope>NUCLEOTIDE SEQUENCE [LARGE SCALE GENOMIC DNA]</scope>
    <source>
        <strain evidence="2 3">Tp2</strain>
    </source>
</reference>
<comment type="caution">
    <text evidence="2">The sequence shown here is derived from an EMBL/GenBank/DDBJ whole genome shotgun (WGS) entry which is preliminary data.</text>
</comment>
<dbReference type="RefSeq" id="WP_104120453.1">
    <property type="nucleotide sequence ID" value="NZ_PRKW01000002.1"/>
</dbReference>
<dbReference type="AlphaFoldDB" id="A0A2S5IZG6"/>
<evidence type="ECO:0000313" key="3">
    <source>
        <dbReference type="Proteomes" id="UP000239297"/>
    </source>
</evidence>
<dbReference type="EMBL" id="PRKW01000002">
    <property type="protein sequence ID" value="PPB49958.1"/>
    <property type="molecule type" value="Genomic_DNA"/>
</dbReference>
<proteinExistence type="predicted"/>
<accession>A0A2S5IZG6</accession>
<evidence type="ECO:0000256" key="1">
    <source>
        <dbReference type="SAM" id="MobiDB-lite"/>
    </source>
</evidence>
<feature type="region of interest" description="Disordered" evidence="1">
    <location>
        <begin position="1"/>
        <end position="40"/>
    </location>
</feature>
<dbReference type="Proteomes" id="UP000239297">
    <property type="component" value="Unassembled WGS sequence"/>
</dbReference>
<name>A0A2S5IZG6_9MICC</name>
<organism evidence="2 3">
    <name type="scientific">Arthrobacter pityocampae</name>
    <dbReference type="NCBI Taxonomy" id="547334"/>
    <lineage>
        <taxon>Bacteria</taxon>
        <taxon>Bacillati</taxon>
        <taxon>Actinomycetota</taxon>
        <taxon>Actinomycetes</taxon>
        <taxon>Micrococcales</taxon>
        <taxon>Micrococcaceae</taxon>
        <taxon>Arthrobacter</taxon>
    </lineage>
</organism>
<protein>
    <submittedName>
        <fullName evidence="2">Uncharacterized protein</fullName>
    </submittedName>
</protein>
<sequence>MSSTERPIAPPISDTSMLDLAPSTGDNSRLSGRMPTGSDLKRLMERRREAERKLALHIQKYRETHPLPTKE</sequence>
<gene>
    <name evidence="2" type="ORF">C4K88_04525</name>
</gene>